<keyword evidence="14" id="KW-0413">Isomerase</keyword>
<evidence type="ECO:0000256" key="10">
    <source>
        <dbReference type="ARBA" id="ARBA00022840"/>
    </source>
</evidence>
<evidence type="ECO:0000259" key="19">
    <source>
        <dbReference type="PROSITE" id="PS51194"/>
    </source>
</evidence>
<dbReference type="Pfam" id="PF09382">
    <property type="entry name" value="RQC"/>
    <property type="match status" value="1"/>
</dbReference>
<feature type="domain" description="Helicase ATP-binding" evidence="18">
    <location>
        <begin position="25"/>
        <end position="191"/>
    </location>
</feature>
<dbReference type="RefSeq" id="WP_145155262.1">
    <property type="nucleotide sequence ID" value="NZ_VNIM01000121.1"/>
</dbReference>
<organism evidence="20 21">
    <name type="scientific">Alterirhizorhabdus solaris</name>
    <dbReference type="NCBI Taxonomy" id="2529389"/>
    <lineage>
        <taxon>Bacteria</taxon>
        <taxon>Pseudomonadati</taxon>
        <taxon>Pseudomonadota</taxon>
        <taxon>Alphaproteobacteria</taxon>
        <taxon>Sphingomonadales</taxon>
        <taxon>Rhizorhabdaceae</taxon>
        <taxon>Alterirhizorhabdus</taxon>
    </lineage>
</organism>
<comment type="similarity">
    <text evidence="3">Belongs to the helicase family. RecQ subfamily.</text>
</comment>
<proteinExistence type="inferred from homology"/>
<feature type="domain" description="Helicase C-terminal" evidence="19">
    <location>
        <begin position="211"/>
        <end position="360"/>
    </location>
</feature>
<keyword evidence="6" id="KW-0227">DNA damage</keyword>
<evidence type="ECO:0000313" key="21">
    <source>
        <dbReference type="Proteomes" id="UP000318681"/>
    </source>
</evidence>
<dbReference type="InterPro" id="IPR032284">
    <property type="entry name" value="RecQ_Zn-bd"/>
</dbReference>
<evidence type="ECO:0000256" key="14">
    <source>
        <dbReference type="ARBA" id="ARBA00023235"/>
    </source>
</evidence>
<dbReference type="Pfam" id="PF00570">
    <property type="entry name" value="HRDC"/>
    <property type="match status" value="1"/>
</dbReference>
<feature type="domain" description="HRDC" evidence="17">
    <location>
        <begin position="512"/>
        <end position="586"/>
    </location>
</feature>
<keyword evidence="12" id="KW-0233">DNA recombination</keyword>
<evidence type="ECO:0000256" key="13">
    <source>
        <dbReference type="ARBA" id="ARBA00023204"/>
    </source>
</evidence>
<keyword evidence="5" id="KW-0547">Nucleotide-binding</keyword>
<dbReference type="InterPro" id="IPR006293">
    <property type="entry name" value="DNA_helicase_ATP-dep_RecQ_bac"/>
</dbReference>
<dbReference type="NCBIfam" id="TIGR01389">
    <property type="entry name" value="recQ"/>
    <property type="match status" value="1"/>
</dbReference>
<dbReference type="GO" id="GO:0030894">
    <property type="term" value="C:replisome"/>
    <property type="evidence" value="ECO:0007669"/>
    <property type="project" value="TreeGrafter"/>
</dbReference>
<dbReference type="InterPro" id="IPR018982">
    <property type="entry name" value="RQC_domain"/>
</dbReference>
<dbReference type="InterPro" id="IPR027417">
    <property type="entry name" value="P-loop_NTPase"/>
</dbReference>
<dbReference type="GO" id="GO:0003677">
    <property type="term" value="F:DNA binding"/>
    <property type="evidence" value="ECO:0007669"/>
    <property type="project" value="UniProtKB-KW"/>
</dbReference>
<evidence type="ECO:0000256" key="7">
    <source>
        <dbReference type="ARBA" id="ARBA00022801"/>
    </source>
</evidence>
<keyword evidence="11" id="KW-0238">DNA-binding</keyword>
<evidence type="ECO:0000256" key="8">
    <source>
        <dbReference type="ARBA" id="ARBA00022806"/>
    </source>
</evidence>
<dbReference type="InterPro" id="IPR044876">
    <property type="entry name" value="HRDC_dom_sf"/>
</dbReference>
<evidence type="ECO:0000256" key="11">
    <source>
        <dbReference type="ARBA" id="ARBA00023125"/>
    </source>
</evidence>
<dbReference type="InterPro" id="IPR011545">
    <property type="entry name" value="DEAD/DEAH_box_helicase_dom"/>
</dbReference>
<protein>
    <recommendedName>
        <fullName evidence="16">DNA helicase RecQ</fullName>
        <ecNumber evidence="16">5.6.2.4</ecNumber>
    </recommendedName>
</protein>
<sequence>MPTPHEALHTTFGYSDFRGRQAEVIDRVMAGAHTLAVMPTGAGKSLTYQIPALCRPGTGLVISPLIALMHDQVRSATAVGIRAAALTSADDNRDETLARFRAGELDLLYAAPERASTEGFRRLIDRVPLALIAIDEAHCVSEWGHDFRPDYRLLRGLVEAHPEIPRLALTATADRHTRADILAQLDIPDEGLILAGFDRPNIRYAISPRDGLPQQLKALVRDNPGPGIVYATSRDATERLAATLAEAGRPTRAYHAGLDPAVRARNQQAFVASEDMVMCATIAFGMGIDKPDVRFVAHAGLPKSIEAYYQETGRAGRDGDPAVAHLFWGADDFSRARRRIADEVGADRQEGERQRLNALGGLVETAGCRRAVLLRHFGEEPAERCGNCDNCLAPPASIDATEAARKLLSAAFRTEMRFGITHLADVLAGKVSDKIRQFGHDRLSVFGIADAAELKLIKPVARALLARDALRADEFGGLSFGPAARGILKGEVPVAIVKPPPARERKRGSDEEHPHDPLFEALRATRREIAKEAGVPPYVVFHDATLREMAAFRPRSLHALGQISGVGARKLDAYGDAFLAALRAHG</sequence>
<dbReference type="PROSITE" id="PS51194">
    <property type="entry name" value="HELICASE_CTER"/>
    <property type="match status" value="1"/>
</dbReference>
<keyword evidence="8 20" id="KW-0347">Helicase</keyword>
<dbReference type="Gene3D" id="1.10.150.80">
    <property type="entry name" value="HRDC domain"/>
    <property type="match status" value="1"/>
</dbReference>
<evidence type="ECO:0000259" key="18">
    <source>
        <dbReference type="PROSITE" id="PS51192"/>
    </source>
</evidence>
<dbReference type="InterPro" id="IPR002121">
    <property type="entry name" value="HRDC_dom"/>
</dbReference>
<dbReference type="SMART" id="SM00487">
    <property type="entry name" value="DEXDc"/>
    <property type="match status" value="1"/>
</dbReference>
<evidence type="ECO:0000313" key="20">
    <source>
        <dbReference type="EMBL" id="TVV70506.1"/>
    </source>
</evidence>
<evidence type="ECO:0000256" key="2">
    <source>
        <dbReference type="ARBA" id="ARBA00001947"/>
    </source>
</evidence>
<evidence type="ECO:0000256" key="16">
    <source>
        <dbReference type="NCBIfam" id="TIGR01389"/>
    </source>
</evidence>
<dbReference type="GO" id="GO:0046872">
    <property type="term" value="F:metal ion binding"/>
    <property type="evidence" value="ECO:0007669"/>
    <property type="project" value="UniProtKB-KW"/>
</dbReference>
<dbReference type="SUPFAM" id="SSF47819">
    <property type="entry name" value="HRDC-like"/>
    <property type="match status" value="1"/>
</dbReference>
<evidence type="ECO:0000256" key="6">
    <source>
        <dbReference type="ARBA" id="ARBA00022763"/>
    </source>
</evidence>
<dbReference type="EC" id="5.6.2.4" evidence="16"/>
<gene>
    <name evidence="20" type="primary">recQ</name>
    <name evidence="20" type="ORF">FOY91_18945</name>
</gene>
<comment type="cofactor">
    <cofactor evidence="1">
        <name>Mg(2+)</name>
        <dbReference type="ChEBI" id="CHEBI:18420"/>
    </cofactor>
</comment>
<dbReference type="GO" id="GO:0009432">
    <property type="term" value="P:SOS response"/>
    <property type="evidence" value="ECO:0007669"/>
    <property type="project" value="UniProtKB-UniRule"/>
</dbReference>
<dbReference type="PANTHER" id="PTHR13710:SF105">
    <property type="entry name" value="ATP-DEPENDENT DNA HELICASE Q1"/>
    <property type="match status" value="1"/>
</dbReference>
<dbReference type="AlphaFoldDB" id="A0A558QTP3"/>
<comment type="cofactor">
    <cofactor evidence="2">
        <name>Zn(2+)</name>
        <dbReference type="ChEBI" id="CHEBI:29105"/>
    </cofactor>
</comment>
<dbReference type="Pfam" id="PF16124">
    <property type="entry name" value="RecQ_Zn_bind"/>
    <property type="match status" value="1"/>
</dbReference>
<dbReference type="GO" id="GO:0005524">
    <property type="term" value="F:ATP binding"/>
    <property type="evidence" value="ECO:0007669"/>
    <property type="project" value="UniProtKB-KW"/>
</dbReference>
<dbReference type="InterPro" id="IPR010997">
    <property type="entry name" value="HRDC-like_sf"/>
</dbReference>
<dbReference type="InterPro" id="IPR036388">
    <property type="entry name" value="WH-like_DNA-bd_sf"/>
</dbReference>
<dbReference type="NCBIfam" id="TIGR00614">
    <property type="entry name" value="recQ_fam"/>
    <property type="match status" value="1"/>
</dbReference>
<reference evidence="20 21" key="1">
    <citation type="submission" date="2019-07" db="EMBL/GenBank/DDBJ databases">
        <title>Sphingomonas solaris sp. nov., isolated from a solar panel from Boston, Massachusetts.</title>
        <authorList>
            <person name="Tanner K."/>
            <person name="Pascual J."/>
            <person name="Mancuso C."/>
            <person name="Pereto J."/>
            <person name="Khalil A."/>
            <person name="Vilanova C."/>
        </authorList>
    </citation>
    <scope>NUCLEOTIDE SEQUENCE [LARGE SCALE GENOMIC DNA]</scope>
    <source>
        <strain evidence="20 21">R4DWN</strain>
    </source>
</reference>
<dbReference type="InterPro" id="IPR001650">
    <property type="entry name" value="Helicase_C-like"/>
</dbReference>
<dbReference type="Proteomes" id="UP000318681">
    <property type="component" value="Unassembled WGS sequence"/>
</dbReference>
<evidence type="ECO:0000256" key="9">
    <source>
        <dbReference type="ARBA" id="ARBA00022833"/>
    </source>
</evidence>
<dbReference type="GO" id="GO:0016787">
    <property type="term" value="F:hydrolase activity"/>
    <property type="evidence" value="ECO:0007669"/>
    <property type="project" value="UniProtKB-KW"/>
</dbReference>
<dbReference type="Gene3D" id="3.40.50.300">
    <property type="entry name" value="P-loop containing nucleotide triphosphate hydrolases"/>
    <property type="match status" value="2"/>
</dbReference>
<dbReference type="FunFam" id="1.10.150.80:FF:000002">
    <property type="entry name" value="ATP-dependent DNA helicase RecQ"/>
    <property type="match status" value="1"/>
</dbReference>
<dbReference type="Pfam" id="PF00271">
    <property type="entry name" value="Helicase_C"/>
    <property type="match status" value="1"/>
</dbReference>
<evidence type="ECO:0000259" key="17">
    <source>
        <dbReference type="PROSITE" id="PS50967"/>
    </source>
</evidence>
<dbReference type="SMART" id="SM00341">
    <property type="entry name" value="HRDC"/>
    <property type="match status" value="1"/>
</dbReference>
<dbReference type="EMBL" id="VNIM01000121">
    <property type="protein sequence ID" value="TVV70506.1"/>
    <property type="molecule type" value="Genomic_DNA"/>
</dbReference>
<keyword evidence="9" id="KW-0862">Zinc</keyword>
<dbReference type="GO" id="GO:0006310">
    <property type="term" value="P:DNA recombination"/>
    <property type="evidence" value="ECO:0007669"/>
    <property type="project" value="UniProtKB-UniRule"/>
</dbReference>
<dbReference type="Gene3D" id="1.10.10.10">
    <property type="entry name" value="Winged helix-like DNA-binding domain superfamily/Winged helix DNA-binding domain"/>
    <property type="match status" value="1"/>
</dbReference>
<dbReference type="PANTHER" id="PTHR13710">
    <property type="entry name" value="DNA HELICASE RECQ FAMILY MEMBER"/>
    <property type="match status" value="1"/>
</dbReference>
<evidence type="ECO:0000256" key="5">
    <source>
        <dbReference type="ARBA" id="ARBA00022741"/>
    </source>
</evidence>
<comment type="catalytic activity">
    <reaction evidence="15">
        <text>Couples ATP hydrolysis with the unwinding of duplex DNA by translocating in the 3'-5' direction.</text>
        <dbReference type="EC" id="5.6.2.4"/>
    </reaction>
</comment>
<dbReference type="GO" id="GO:0006260">
    <property type="term" value="P:DNA replication"/>
    <property type="evidence" value="ECO:0007669"/>
    <property type="project" value="InterPro"/>
</dbReference>
<comment type="caution">
    <text evidence="20">The sequence shown here is derived from an EMBL/GenBank/DDBJ whole genome shotgun (WGS) entry which is preliminary data.</text>
</comment>
<dbReference type="GO" id="GO:0043138">
    <property type="term" value="F:3'-5' DNA helicase activity"/>
    <property type="evidence" value="ECO:0007669"/>
    <property type="project" value="UniProtKB-EC"/>
</dbReference>
<dbReference type="GO" id="GO:0009378">
    <property type="term" value="F:four-way junction helicase activity"/>
    <property type="evidence" value="ECO:0007669"/>
    <property type="project" value="TreeGrafter"/>
</dbReference>
<dbReference type="PROSITE" id="PS51192">
    <property type="entry name" value="HELICASE_ATP_BIND_1"/>
    <property type="match status" value="1"/>
</dbReference>
<dbReference type="InterPro" id="IPR014001">
    <property type="entry name" value="Helicase_ATP-bd"/>
</dbReference>
<keyword evidence="21" id="KW-1185">Reference proteome</keyword>
<dbReference type="GO" id="GO:0043590">
    <property type="term" value="C:bacterial nucleoid"/>
    <property type="evidence" value="ECO:0007669"/>
    <property type="project" value="TreeGrafter"/>
</dbReference>
<keyword evidence="4" id="KW-0479">Metal-binding</keyword>
<evidence type="ECO:0000256" key="1">
    <source>
        <dbReference type="ARBA" id="ARBA00001946"/>
    </source>
</evidence>
<dbReference type="GO" id="GO:0006281">
    <property type="term" value="P:DNA repair"/>
    <property type="evidence" value="ECO:0007669"/>
    <property type="project" value="UniProtKB-KW"/>
</dbReference>
<dbReference type="OrthoDB" id="9760034at2"/>
<evidence type="ECO:0000256" key="4">
    <source>
        <dbReference type="ARBA" id="ARBA00022723"/>
    </source>
</evidence>
<evidence type="ECO:0000256" key="12">
    <source>
        <dbReference type="ARBA" id="ARBA00023172"/>
    </source>
</evidence>
<dbReference type="Pfam" id="PF00270">
    <property type="entry name" value="DEAD"/>
    <property type="match status" value="1"/>
</dbReference>
<dbReference type="SUPFAM" id="SSF52540">
    <property type="entry name" value="P-loop containing nucleoside triphosphate hydrolases"/>
    <property type="match status" value="2"/>
</dbReference>
<dbReference type="GO" id="GO:0005737">
    <property type="term" value="C:cytoplasm"/>
    <property type="evidence" value="ECO:0007669"/>
    <property type="project" value="TreeGrafter"/>
</dbReference>
<name>A0A558QTP3_9SPHN</name>
<keyword evidence="13" id="KW-0234">DNA repair</keyword>
<dbReference type="PROSITE" id="PS50967">
    <property type="entry name" value="HRDC"/>
    <property type="match status" value="1"/>
</dbReference>
<keyword evidence="7 20" id="KW-0378">Hydrolase</keyword>
<evidence type="ECO:0000256" key="15">
    <source>
        <dbReference type="ARBA" id="ARBA00034617"/>
    </source>
</evidence>
<dbReference type="SMART" id="SM00490">
    <property type="entry name" value="HELICc"/>
    <property type="match status" value="1"/>
</dbReference>
<dbReference type="InterPro" id="IPR004589">
    <property type="entry name" value="DNA_helicase_ATP-dep_RecQ"/>
</dbReference>
<dbReference type="SMART" id="SM00956">
    <property type="entry name" value="RQC"/>
    <property type="match status" value="1"/>
</dbReference>
<dbReference type="CDD" id="cd17920">
    <property type="entry name" value="DEXHc_RecQ"/>
    <property type="match status" value="1"/>
</dbReference>
<accession>A0A558QTP3</accession>
<evidence type="ECO:0000256" key="3">
    <source>
        <dbReference type="ARBA" id="ARBA00005446"/>
    </source>
</evidence>
<keyword evidence="10" id="KW-0067">ATP-binding</keyword>
<dbReference type="FunFam" id="3.40.50.300:FF:001389">
    <property type="entry name" value="ATP-dependent DNA helicase RecQ"/>
    <property type="match status" value="1"/>
</dbReference>